<keyword evidence="1" id="KW-0472">Membrane</keyword>
<organism evidence="2 3">
    <name type="scientific">Blautia intestinalis</name>
    <dbReference type="NCBI Taxonomy" id="2763028"/>
    <lineage>
        <taxon>Bacteria</taxon>
        <taxon>Bacillati</taxon>
        <taxon>Bacillota</taxon>
        <taxon>Clostridia</taxon>
        <taxon>Lachnospirales</taxon>
        <taxon>Lachnospiraceae</taxon>
        <taxon>Blautia</taxon>
    </lineage>
</organism>
<reference evidence="2 3" key="1">
    <citation type="submission" date="2020-08" db="EMBL/GenBank/DDBJ databases">
        <title>Genome public.</title>
        <authorList>
            <person name="Liu C."/>
            <person name="Sun Q."/>
        </authorList>
    </citation>
    <scope>NUCLEOTIDE SEQUENCE [LARGE SCALE GENOMIC DNA]</scope>
    <source>
        <strain evidence="2 3">27-44</strain>
    </source>
</reference>
<sequence>MDFMVPHRKLFLKIYAETQKKNRAIRFLFSGGSFKIHYPMDLTSCICLKHLELKICVLGGPYLSFIKYKGNSFRFWWSVPLFPELWEITYVFGGFTLLLFILYILLFYELTITDKKKYVKKKIDKI</sequence>
<protein>
    <submittedName>
        <fullName evidence="2">Uncharacterized protein</fullName>
    </submittedName>
</protein>
<evidence type="ECO:0000256" key="1">
    <source>
        <dbReference type="SAM" id="Phobius"/>
    </source>
</evidence>
<keyword evidence="1" id="KW-0812">Transmembrane</keyword>
<accession>A0ABR7I139</accession>
<evidence type="ECO:0000313" key="3">
    <source>
        <dbReference type="Proteomes" id="UP000633936"/>
    </source>
</evidence>
<feature type="transmembrane region" description="Helical" evidence="1">
    <location>
        <begin position="88"/>
        <end position="108"/>
    </location>
</feature>
<gene>
    <name evidence="2" type="ORF">H8Z79_07120</name>
</gene>
<dbReference type="EMBL" id="JACOQE010000003">
    <property type="protein sequence ID" value="MBC5740234.1"/>
    <property type="molecule type" value="Genomic_DNA"/>
</dbReference>
<comment type="caution">
    <text evidence="2">The sequence shown here is derived from an EMBL/GenBank/DDBJ whole genome shotgun (WGS) entry which is preliminary data.</text>
</comment>
<keyword evidence="3" id="KW-1185">Reference proteome</keyword>
<keyword evidence="1" id="KW-1133">Transmembrane helix</keyword>
<evidence type="ECO:0000313" key="2">
    <source>
        <dbReference type="EMBL" id="MBC5740234.1"/>
    </source>
</evidence>
<dbReference type="Proteomes" id="UP000633936">
    <property type="component" value="Unassembled WGS sequence"/>
</dbReference>
<dbReference type="RefSeq" id="WP_147348993.1">
    <property type="nucleotide sequence ID" value="NZ_JACOQE010000003.1"/>
</dbReference>
<name>A0ABR7I139_9FIRM</name>
<proteinExistence type="predicted"/>